<dbReference type="PROSITE" id="PS00141">
    <property type="entry name" value="ASP_PROTEASE"/>
    <property type="match status" value="1"/>
</dbReference>
<dbReference type="Gene3D" id="2.40.70.10">
    <property type="entry name" value="Acid Proteases"/>
    <property type="match status" value="2"/>
</dbReference>
<accession>A0AAD3STK9</accession>
<dbReference type="InterPro" id="IPR001969">
    <property type="entry name" value="Aspartic_peptidase_AS"/>
</dbReference>
<keyword evidence="6" id="KW-0732">Signal</keyword>
<evidence type="ECO:0000256" key="4">
    <source>
        <dbReference type="ARBA" id="ARBA00022801"/>
    </source>
</evidence>
<sequence>MSNFYAIVLAIVLCITTLPTKVHGIRLEIVPIYGDESPFSPHNFSLAERHERILNLSIARAFQFHLLSSVANSSNIKNASSSTNDAWRNVLLPPVSRDSAGGLYTTKLLIGTQRWPANLAIDTGSDDTWVQTDECSHCFPLRGGGFKGGPLRAMHCAHPLCVPFLCDHLGMCRYRIEYLGGASTSGIVGLDFFHFPSGGHSFHAVPGIAFGCGDTNINIGFGVGRLGPNNIIAGVFGLGPGARSILTQLGPLSHKRFSYCMPSPTAPAGTQTYLHFGDDAHIRAPRVTPLVVIRSYYINIEGIGLEGRRLPIDPRLFHRVPSRQHGSVIDTGTGPSLLVPGAYDVVKTNVMQHMQAQYGLRPISHGVLPYDLCYSLRGRALRSPSMTIYLEGAELHLDPSTVFLQLSTAHCMTFMPVGEEGPNILGVMHQVNYRFLFDVAAGRLSFAPENCHGS</sequence>
<dbReference type="InterPro" id="IPR051708">
    <property type="entry name" value="Plant_Aspart_Prot_A1"/>
</dbReference>
<organism evidence="8 9">
    <name type="scientific">Nepenthes gracilis</name>
    <name type="common">Slender pitcher plant</name>
    <dbReference type="NCBI Taxonomy" id="150966"/>
    <lineage>
        <taxon>Eukaryota</taxon>
        <taxon>Viridiplantae</taxon>
        <taxon>Streptophyta</taxon>
        <taxon>Embryophyta</taxon>
        <taxon>Tracheophyta</taxon>
        <taxon>Spermatophyta</taxon>
        <taxon>Magnoliopsida</taxon>
        <taxon>eudicotyledons</taxon>
        <taxon>Gunneridae</taxon>
        <taxon>Pentapetalae</taxon>
        <taxon>Caryophyllales</taxon>
        <taxon>Nepenthaceae</taxon>
        <taxon>Nepenthes</taxon>
    </lineage>
</organism>
<dbReference type="InterPro" id="IPR021109">
    <property type="entry name" value="Peptidase_aspartic_dom_sf"/>
</dbReference>
<dbReference type="GO" id="GO:0004190">
    <property type="term" value="F:aspartic-type endopeptidase activity"/>
    <property type="evidence" value="ECO:0007669"/>
    <property type="project" value="UniProtKB-KW"/>
</dbReference>
<dbReference type="InterPro" id="IPR032861">
    <property type="entry name" value="TAXi_N"/>
</dbReference>
<feature type="signal peptide" evidence="6">
    <location>
        <begin position="1"/>
        <end position="24"/>
    </location>
</feature>
<dbReference type="Pfam" id="PF14541">
    <property type="entry name" value="TAXi_C"/>
    <property type="match status" value="1"/>
</dbReference>
<comment type="caution">
    <text evidence="8">The sequence shown here is derived from an EMBL/GenBank/DDBJ whole genome shotgun (WGS) entry which is preliminary data.</text>
</comment>
<reference evidence="8" key="1">
    <citation type="submission" date="2023-05" db="EMBL/GenBank/DDBJ databases">
        <title>Nepenthes gracilis genome sequencing.</title>
        <authorList>
            <person name="Fukushima K."/>
        </authorList>
    </citation>
    <scope>NUCLEOTIDE SEQUENCE</scope>
    <source>
        <strain evidence="8">SING2019-196</strain>
    </source>
</reference>
<evidence type="ECO:0000313" key="9">
    <source>
        <dbReference type="Proteomes" id="UP001279734"/>
    </source>
</evidence>
<comment type="similarity">
    <text evidence="1">Belongs to the peptidase A1 family.</text>
</comment>
<protein>
    <recommendedName>
        <fullName evidence="7">Peptidase A1 domain-containing protein</fullName>
    </recommendedName>
</protein>
<dbReference type="InterPro" id="IPR033121">
    <property type="entry name" value="PEPTIDASE_A1"/>
</dbReference>
<evidence type="ECO:0000313" key="8">
    <source>
        <dbReference type="EMBL" id="GMH16056.1"/>
    </source>
</evidence>
<feature type="chain" id="PRO_5042072348" description="Peptidase A1 domain-containing protein" evidence="6">
    <location>
        <begin position="25"/>
        <end position="454"/>
    </location>
</feature>
<gene>
    <name evidence="8" type="ORF">Nepgr_017897</name>
</gene>
<evidence type="ECO:0000256" key="2">
    <source>
        <dbReference type="ARBA" id="ARBA00022670"/>
    </source>
</evidence>
<dbReference type="AlphaFoldDB" id="A0AAD3STK9"/>
<keyword evidence="3" id="KW-0064">Aspartyl protease</keyword>
<dbReference type="Proteomes" id="UP001279734">
    <property type="component" value="Unassembled WGS sequence"/>
</dbReference>
<dbReference type="InterPro" id="IPR032799">
    <property type="entry name" value="TAXi_C"/>
</dbReference>
<name>A0AAD3STK9_NEPGR</name>
<keyword evidence="2" id="KW-0645">Protease</keyword>
<dbReference type="InterPro" id="IPR034161">
    <property type="entry name" value="Pepsin-like_plant"/>
</dbReference>
<evidence type="ECO:0000259" key="7">
    <source>
        <dbReference type="PROSITE" id="PS51767"/>
    </source>
</evidence>
<dbReference type="EMBL" id="BSYO01000016">
    <property type="protein sequence ID" value="GMH16056.1"/>
    <property type="molecule type" value="Genomic_DNA"/>
</dbReference>
<proteinExistence type="inferred from homology"/>
<keyword evidence="9" id="KW-1185">Reference proteome</keyword>
<dbReference type="SUPFAM" id="SSF50630">
    <property type="entry name" value="Acid proteases"/>
    <property type="match status" value="1"/>
</dbReference>
<dbReference type="PANTHER" id="PTHR47967">
    <property type="entry name" value="OS07G0603500 PROTEIN-RELATED"/>
    <property type="match status" value="1"/>
</dbReference>
<feature type="domain" description="Peptidase A1" evidence="7">
    <location>
        <begin position="104"/>
        <end position="447"/>
    </location>
</feature>
<dbReference type="CDD" id="cd05476">
    <property type="entry name" value="pepsin_A_like_plant"/>
    <property type="match status" value="1"/>
</dbReference>
<dbReference type="GO" id="GO:0006508">
    <property type="term" value="P:proteolysis"/>
    <property type="evidence" value="ECO:0007669"/>
    <property type="project" value="UniProtKB-KW"/>
</dbReference>
<dbReference type="Pfam" id="PF14543">
    <property type="entry name" value="TAXi_N"/>
    <property type="match status" value="1"/>
</dbReference>
<evidence type="ECO:0000256" key="3">
    <source>
        <dbReference type="ARBA" id="ARBA00022750"/>
    </source>
</evidence>
<dbReference type="PROSITE" id="PS51767">
    <property type="entry name" value="PEPTIDASE_A1"/>
    <property type="match status" value="1"/>
</dbReference>
<evidence type="ECO:0000256" key="6">
    <source>
        <dbReference type="SAM" id="SignalP"/>
    </source>
</evidence>
<evidence type="ECO:0000256" key="5">
    <source>
        <dbReference type="ARBA" id="ARBA00023180"/>
    </source>
</evidence>
<dbReference type="PANTHER" id="PTHR47967:SF136">
    <property type="match status" value="1"/>
</dbReference>
<keyword evidence="4" id="KW-0378">Hydrolase</keyword>
<keyword evidence="5" id="KW-0325">Glycoprotein</keyword>
<evidence type="ECO:0000256" key="1">
    <source>
        <dbReference type="ARBA" id="ARBA00007447"/>
    </source>
</evidence>